<evidence type="ECO:0000256" key="14">
    <source>
        <dbReference type="ARBA" id="ARBA00023128"/>
    </source>
</evidence>
<evidence type="ECO:0000256" key="4">
    <source>
        <dbReference type="ARBA" id="ARBA00021008"/>
    </source>
</evidence>
<dbReference type="AlphaFoldDB" id="E6Y179"/>
<evidence type="ECO:0000256" key="9">
    <source>
        <dbReference type="ARBA" id="ARBA00022967"/>
    </source>
</evidence>
<evidence type="ECO:0000259" key="20">
    <source>
        <dbReference type="Pfam" id="PF00361"/>
    </source>
</evidence>
<feature type="signal peptide" evidence="19">
    <location>
        <begin position="1"/>
        <end position="22"/>
    </location>
</feature>
<keyword evidence="9" id="KW-1278">Translocase</keyword>
<reference evidence="21" key="1">
    <citation type="journal article" date="2011" name="Mar. Genomics">
        <title>Crawling through time: Transition of snails to slugs dating back to the Paleozoic, based on mitochondrial phylogenomics.</title>
        <authorList>
            <person name="Medina M."/>
            <person name="Lal S."/>
            <person name="Valles Y."/>
            <person name="Takaoka T.L."/>
            <person name="Dayrat B.A."/>
            <person name="Boore J.L."/>
            <person name="Gosliner T."/>
        </authorList>
    </citation>
    <scope>NUCLEOTIDE SEQUENCE</scope>
</reference>
<name>E6Y179_9GAST</name>
<evidence type="ECO:0000256" key="16">
    <source>
        <dbReference type="ARBA" id="ARBA00031028"/>
    </source>
</evidence>
<evidence type="ECO:0000256" key="8">
    <source>
        <dbReference type="ARBA" id="ARBA00022792"/>
    </source>
</evidence>
<dbReference type="PANTHER" id="PTHR46552:SF1">
    <property type="entry name" value="NADH-UBIQUINONE OXIDOREDUCTASE CHAIN 2"/>
    <property type="match status" value="1"/>
</dbReference>
<keyword evidence="6" id="KW-0679">Respiratory chain</keyword>
<dbReference type="GO" id="GO:0005743">
    <property type="term" value="C:mitochondrial inner membrane"/>
    <property type="evidence" value="ECO:0007669"/>
    <property type="project" value="UniProtKB-SubCell"/>
</dbReference>
<evidence type="ECO:0000256" key="1">
    <source>
        <dbReference type="ARBA" id="ARBA00004448"/>
    </source>
</evidence>
<dbReference type="EMBL" id="DQ991932">
    <property type="protein sequence ID" value="ABK92252.1"/>
    <property type="molecule type" value="Genomic_DNA"/>
</dbReference>
<feature type="transmembrane region" description="Helical" evidence="18">
    <location>
        <begin position="293"/>
        <end position="312"/>
    </location>
</feature>
<keyword evidence="14 21" id="KW-0496">Mitochondrion</keyword>
<comment type="subcellular location">
    <subcellularLocation>
        <location evidence="1">Mitochondrion inner membrane</location>
        <topology evidence="1">Multi-pass membrane protein</topology>
    </subcellularLocation>
</comment>
<organism evidence="21">
    <name type="scientific">Hydatina physis</name>
    <dbReference type="NCBI Taxonomy" id="259632"/>
    <lineage>
        <taxon>Eukaryota</taxon>
        <taxon>Metazoa</taxon>
        <taxon>Spiralia</taxon>
        <taxon>Lophotrochozoa</taxon>
        <taxon>Mollusca</taxon>
        <taxon>Gastropoda</taxon>
        <taxon>Heterobranchia</taxon>
        <taxon>lower Heterobranchia</taxon>
        <taxon>Acteonoidea</taxon>
        <taxon>Aplustridae</taxon>
        <taxon>Hydatina</taxon>
    </lineage>
</organism>
<keyword evidence="12" id="KW-0520">NAD</keyword>
<evidence type="ECO:0000256" key="10">
    <source>
        <dbReference type="ARBA" id="ARBA00022982"/>
    </source>
</evidence>
<dbReference type="Pfam" id="PF00361">
    <property type="entry name" value="Proton_antipo_M"/>
    <property type="match status" value="1"/>
</dbReference>
<evidence type="ECO:0000256" key="7">
    <source>
        <dbReference type="ARBA" id="ARBA00022692"/>
    </source>
</evidence>
<geneLocation type="mitochondrion" evidence="21"/>
<dbReference type="GO" id="GO:0006120">
    <property type="term" value="P:mitochondrial electron transport, NADH to ubiquinone"/>
    <property type="evidence" value="ECO:0007669"/>
    <property type="project" value="TreeGrafter"/>
</dbReference>
<feature type="domain" description="NADH:quinone oxidoreductase/Mrp antiporter transmembrane" evidence="20">
    <location>
        <begin position="22"/>
        <end position="206"/>
    </location>
</feature>
<feature type="transmembrane region" description="Helical" evidence="18">
    <location>
        <begin position="254"/>
        <end position="273"/>
    </location>
</feature>
<evidence type="ECO:0000256" key="19">
    <source>
        <dbReference type="SAM" id="SignalP"/>
    </source>
</evidence>
<feature type="transmembrane region" description="Helical" evidence="18">
    <location>
        <begin position="219"/>
        <end position="242"/>
    </location>
</feature>
<keyword evidence="13" id="KW-0830">Ubiquinone</keyword>
<dbReference type="InterPro" id="IPR001750">
    <property type="entry name" value="ND/Mrp_TM"/>
</dbReference>
<protein>
    <recommendedName>
        <fullName evidence="4">NADH-ubiquinone oxidoreductase chain 2</fullName>
        <ecNumber evidence="3">7.1.1.2</ecNumber>
    </recommendedName>
    <alternativeName>
        <fullName evidence="16">NADH dehydrogenase subunit 2</fullName>
    </alternativeName>
</protein>
<evidence type="ECO:0000313" key="21">
    <source>
        <dbReference type="EMBL" id="ABK92252.1"/>
    </source>
</evidence>
<keyword evidence="5" id="KW-0813">Transport</keyword>
<feature type="transmembrane region" description="Helical" evidence="18">
    <location>
        <begin position="186"/>
        <end position="213"/>
    </location>
</feature>
<keyword evidence="15 18" id="KW-0472">Membrane</keyword>
<sequence length="313" mass="34544">MAIGNILFLFLLVVGTIVSVSAPNWILCWAGMEISFLGLIPLLFVGSGYMSLNKEAGMKYFCIQAMGSALLLFGGLLLYQELLVSWGVWVVTLGLLLKLGIFPGHFWVPSVASGVSWSALFVLLTWQKIPPLALMLNFINIHNHMTGIFLILGSMSAGVGALIGINSTQTRVMLAASSVSHAGWMCIGAVFGGMWLYFLTYCFSLLFVLHFLYMRSDMLSAISIISLSGLPPFVMFLGKWTLIVTSVMSSINPIILSVAIISTLFSLFFYLKFAYSFMLTYMMSSEEVRSGTVNFWLLPWVVLNFSGVIYIVM</sequence>
<evidence type="ECO:0000256" key="15">
    <source>
        <dbReference type="ARBA" id="ARBA00023136"/>
    </source>
</evidence>
<gene>
    <name evidence="21" type="primary">ND2</name>
</gene>
<keyword evidence="10" id="KW-0249">Electron transport</keyword>
<evidence type="ECO:0000256" key="5">
    <source>
        <dbReference type="ARBA" id="ARBA00022448"/>
    </source>
</evidence>
<keyword evidence="7 18" id="KW-0812">Transmembrane</keyword>
<feature type="transmembrane region" description="Helical" evidence="18">
    <location>
        <begin position="29"/>
        <end position="49"/>
    </location>
</feature>
<evidence type="ECO:0000256" key="12">
    <source>
        <dbReference type="ARBA" id="ARBA00023027"/>
    </source>
</evidence>
<dbReference type="EC" id="7.1.1.2" evidence="3"/>
<feature type="transmembrane region" description="Helical" evidence="18">
    <location>
        <begin position="145"/>
        <end position="165"/>
    </location>
</feature>
<dbReference type="InterPro" id="IPR050175">
    <property type="entry name" value="Complex_I_Subunit_2"/>
</dbReference>
<proteinExistence type="inferred from homology"/>
<evidence type="ECO:0000256" key="3">
    <source>
        <dbReference type="ARBA" id="ARBA00012944"/>
    </source>
</evidence>
<evidence type="ECO:0000256" key="13">
    <source>
        <dbReference type="ARBA" id="ARBA00023075"/>
    </source>
</evidence>
<feature type="chain" id="PRO_5003216062" description="NADH-ubiquinone oxidoreductase chain 2" evidence="19">
    <location>
        <begin position="23"/>
        <end position="313"/>
    </location>
</feature>
<comment type="similarity">
    <text evidence="2">Belongs to the complex I subunit 2 family.</text>
</comment>
<dbReference type="PANTHER" id="PTHR46552">
    <property type="entry name" value="NADH-UBIQUINONE OXIDOREDUCTASE CHAIN 2"/>
    <property type="match status" value="1"/>
</dbReference>
<keyword evidence="19" id="KW-0732">Signal</keyword>
<evidence type="ECO:0000256" key="17">
    <source>
        <dbReference type="ARBA" id="ARBA00049551"/>
    </source>
</evidence>
<accession>E6Y179</accession>
<dbReference type="GO" id="GO:0008137">
    <property type="term" value="F:NADH dehydrogenase (ubiquinone) activity"/>
    <property type="evidence" value="ECO:0007669"/>
    <property type="project" value="UniProtKB-EC"/>
</dbReference>
<keyword evidence="8" id="KW-0999">Mitochondrion inner membrane</keyword>
<keyword evidence="11 18" id="KW-1133">Transmembrane helix</keyword>
<evidence type="ECO:0000256" key="2">
    <source>
        <dbReference type="ARBA" id="ARBA00007012"/>
    </source>
</evidence>
<evidence type="ECO:0000256" key="18">
    <source>
        <dbReference type="SAM" id="Phobius"/>
    </source>
</evidence>
<evidence type="ECO:0000256" key="6">
    <source>
        <dbReference type="ARBA" id="ARBA00022660"/>
    </source>
</evidence>
<evidence type="ECO:0000256" key="11">
    <source>
        <dbReference type="ARBA" id="ARBA00022989"/>
    </source>
</evidence>
<comment type="catalytic activity">
    <reaction evidence="17">
        <text>a ubiquinone + NADH + 5 H(+)(in) = a ubiquinol + NAD(+) + 4 H(+)(out)</text>
        <dbReference type="Rhea" id="RHEA:29091"/>
        <dbReference type="Rhea" id="RHEA-COMP:9565"/>
        <dbReference type="Rhea" id="RHEA-COMP:9566"/>
        <dbReference type="ChEBI" id="CHEBI:15378"/>
        <dbReference type="ChEBI" id="CHEBI:16389"/>
        <dbReference type="ChEBI" id="CHEBI:17976"/>
        <dbReference type="ChEBI" id="CHEBI:57540"/>
        <dbReference type="ChEBI" id="CHEBI:57945"/>
        <dbReference type="EC" id="7.1.1.2"/>
    </reaction>
</comment>
<feature type="transmembrane region" description="Helical" evidence="18">
    <location>
        <begin position="61"/>
        <end position="80"/>
    </location>
</feature>